<organism evidence="3 4">
    <name type="scientific">Helianthus annuus</name>
    <name type="common">Common sunflower</name>
    <dbReference type="NCBI Taxonomy" id="4232"/>
    <lineage>
        <taxon>Eukaryota</taxon>
        <taxon>Viridiplantae</taxon>
        <taxon>Streptophyta</taxon>
        <taxon>Embryophyta</taxon>
        <taxon>Tracheophyta</taxon>
        <taxon>Spermatophyta</taxon>
        <taxon>Magnoliopsida</taxon>
        <taxon>eudicotyledons</taxon>
        <taxon>Gunneridae</taxon>
        <taxon>Pentapetalae</taxon>
        <taxon>asterids</taxon>
        <taxon>campanulids</taxon>
        <taxon>Asterales</taxon>
        <taxon>Asteraceae</taxon>
        <taxon>Asteroideae</taxon>
        <taxon>Heliantheae alliance</taxon>
        <taxon>Heliantheae</taxon>
        <taxon>Helianthus</taxon>
    </lineage>
</organism>
<name>A0A251V841_HELAN</name>
<evidence type="ECO:0000313" key="4">
    <source>
        <dbReference type="Proteomes" id="UP000215914"/>
    </source>
</evidence>
<dbReference type="EMBL" id="CM007892">
    <property type="protein sequence ID" value="OTG30791.1"/>
    <property type="molecule type" value="Genomic_DNA"/>
</dbReference>
<feature type="compositionally biased region" description="Low complexity" evidence="1">
    <location>
        <begin position="562"/>
        <end position="584"/>
    </location>
</feature>
<dbReference type="Proteomes" id="UP000215914">
    <property type="component" value="Chromosome 3"/>
</dbReference>
<proteinExistence type="predicted"/>
<reference evidence="4" key="1">
    <citation type="journal article" date="2017" name="Nature">
        <title>The sunflower genome provides insights into oil metabolism, flowering and Asterid evolution.</title>
        <authorList>
            <person name="Badouin H."/>
            <person name="Gouzy J."/>
            <person name="Grassa C.J."/>
            <person name="Murat F."/>
            <person name="Staton S.E."/>
            <person name="Cottret L."/>
            <person name="Lelandais-Briere C."/>
            <person name="Owens G.L."/>
            <person name="Carrere S."/>
            <person name="Mayjonade B."/>
            <person name="Legrand L."/>
            <person name="Gill N."/>
            <person name="Kane N.C."/>
            <person name="Bowers J.E."/>
            <person name="Hubner S."/>
            <person name="Bellec A."/>
            <person name="Berard A."/>
            <person name="Berges H."/>
            <person name="Blanchet N."/>
            <person name="Boniface M.C."/>
            <person name="Brunel D."/>
            <person name="Catrice O."/>
            <person name="Chaidir N."/>
            <person name="Claudel C."/>
            <person name="Donnadieu C."/>
            <person name="Faraut T."/>
            <person name="Fievet G."/>
            <person name="Helmstetter N."/>
            <person name="King M."/>
            <person name="Knapp S.J."/>
            <person name="Lai Z."/>
            <person name="Le Paslier M.C."/>
            <person name="Lippi Y."/>
            <person name="Lorenzon L."/>
            <person name="Mandel J.R."/>
            <person name="Marage G."/>
            <person name="Marchand G."/>
            <person name="Marquand E."/>
            <person name="Bret-Mestries E."/>
            <person name="Morien E."/>
            <person name="Nambeesan S."/>
            <person name="Nguyen T."/>
            <person name="Pegot-Espagnet P."/>
            <person name="Pouilly N."/>
            <person name="Raftis F."/>
            <person name="Sallet E."/>
            <person name="Schiex T."/>
            <person name="Thomas J."/>
            <person name="Vandecasteele C."/>
            <person name="Vares D."/>
            <person name="Vear F."/>
            <person name="Vautrin S."/>
            <person name="Crespi M."/>
            <person name="Mangin B."/>
            <person name="Burke J.M."/>
            <person name="Salse J."/>
            <person name="Munos S."/>
            <person name="Vincourt P."/>
            <person name="Rieseberg L.H."/>
            <person name="Langlade N.B."/>
        </authorList>
    </citation>
    <scope>NUCLEOTIDE SEQUENCE [LARGE SCALE GENOMIC DNA]</scope>
    <source>
        <strain evidence="4">cv. SF193</strain>
    </source>
</reference>
<gene>
    <name evidence="3" type="ORF">HannXRQ_Chr03g0068371</name>
</gene>
<dbReference type="InterPro" id="IPR054708">
    <property type="entry name" value="MTPAP-like_central"/>
</dbReference>
<dbReference type="SUPFAM" id="SSF81631">
    <property type="entry name" value="PAP/OAS1 substrate-binding domain"/>
    <property type="match status" value="1"/>
</dbReference>
<dbReference type="CDD" id="cd05402">
    <property type="entry name" value="NT_PAP_TUTase"/>
    <property type="match status" value="1"/>
</dbReference>
<dbReference type="PANTHER" id="PTHR12271:SF134">
    <property type="entry name" value="NUCLEOTIDYLTRANSFERASE FAMILY PROTEIN"/>
    <property type="match status" value="1"/>
</dbReference>
<dbReference type="Gene3D" id="3.30.460.10">
    <property type="entry name" value="Beta Polymerase, domain 2"/>
    <property type="match status" value="1"/>
</dbReference>
<feature type="domain" description="Poly(A) RNA polymerase mitochondrial-like central palm" evidence="2">
    <location>
        <begin position="74"/>
        <end position="230"/>
    </location>
</feature>
<dbReference type="Gene3D" id="1.10.1410.10">
    <property type="match status" value="1"/>
</dbReference>
<feature type="compositionally biased region" description="Gly residues" evidence="1">
    <location>
        <begin position="482"/>
        <end position="493"/>
    </location>
</feature>
<dbReference type="GO" id="GO:0031123">
    <property type="term" value="P:RNA 3'-end processing"/>
    <property type="evidence" value="ECO:0000318"/>
    <property type="project" value="GO_Central"/>
</dbReference>
<dbReference type="GO" id="GO:0016779">
    <property type="term" value="F:nucleotidyltransferase activity"/>
    <property type="evidence" value="ECO:0000318"/>
    <property type="project" value="GO_Central"/>
</dbReference>
<dbReference type="PANTHER" id="PTHR12271">
    <property type="entry name" value="POLY A POLYMERASE CID PAP -RELATED"/>
    <property type="match status" value="1"/>
</dbReference>
<protein>
    <recommendedName>
        <fullName evidence="2">Poly(A) RNA polymerase mitochondrial-like central palm domain-containing protein</fullName>
    </recommendedName>
</protein>
<dbReference type="FunCoup" id="A0A251V841">
    <property type="interactions" value="2592"/>
</dbReference>
<evidence type="ECO:0000256" key="1">
    <source>
        <dbReference type="SAM" id="MobiDB-lite"/>
    </source>
</evidence>
<keyword evidence="4" id="KW-1185">Reference proteome</keyword>
<dbReference type="Pfam" id="PF22600">
    <property type="entry name" value="MTPAP-like_central"/>
    <property type="match status" value="1"/>
</dbReference>
<evidence type="ECO:0000313" key="3">
    <source>
        <dbReference type="EMBL" id="OTG30791.1"/>
    </source>
</evidence>
<feature type="compositionally biased region" description="Polar residues" evidence="1">
    <location>
        <begin position="649"/>
        <end position="660"/>
    </location>
</feature>
<evidence type="ECO:0000259" key="2">
    <source>
        <dbReference type="Pfam" id="PF22600"/>
    </source>
</evidence>
<dbReference type="SUPFAM" id="SSF81301">
    <property type="entry name" value="Nucleotidyltransferase"/>
    <property type="match status" value="1"/>
</dbReference>
<dbReference type="InParanoid" id="A0A251V841"/>
<accession>A0A251V841</accession>
<feature type="compositionally biased region" description="Polar residues" evidence="1">
    <location>
        <begin position="536"/>
        <end position="546"/>
    </location>
</feature>
<dbReference type="AlphaFoldDB" id="A0A251V841"/>
<dbReference type="STRING" id="4232.A0A251V841"/>
<sequence>MRPRLPMPVPKSEYGAQSWNCMERDRLSGKMNRRGVSGINLYIIWDKVQVEKMEECDRMTLQKIIVSRPRSFILEKLLDDVYGIRKPKRSEYELREQVIQNLNDIAKKLYGNSDSCPVVEEFGSYLMDLFTIESDLDLSINFRSSSYEFPSINFRSSSYEFPRNEEIKTLEMFENKLRSLQNEGYVQKVRFINRPRVPIIKFVDTATSVSCDISVENRIGISKSLIIRLITSIDERFPKLCVLMKAWAKAHDINNPRDRTLNSFTIVLLVAFHLQTRDPPILPPFSEILKDGVDPVFLNNSVRNFQNYGSRNTETLAGLFVSFLIKLASVEKLWQKGLCASPYLGHWIHKTWDTNIATMSVEDFLDRAQNVAGRVGKQEVKKIYYATHCTIENVSRFMNFKIEEFELKGLLFGIDYMNHPYPNSTMNNFNLKGVMDRRAGPNWSTWPLPTGHWGAPQPQAVTAGPEILWAHQSVYDQPMMGGPGWTQGWGGGASPSSSGGTNGVAFMDDHFSWPQEMQPTTDPFGRRFQQYPYAATHTTPSNTSDSPAPHRENTYRGQPRSGQQRRNNGPRPNRGPTSQNGQQRPPQPRNGPWTSYSQQWPPYTPWWVGPTGSPAGWAPPPYPYPTQAGWASPWQLGFQQPSPRPSGNRPATGSTSRTSPQAHITYYDPLQPTDIGEAFQAVPTVQPTEFDPLQPTDIGETFHALMMDSGEPNWIMDMGASNHLHADSGLQDWEDVDPSRQ</sequence>
<feature type="region of interest" description="Disordered" evidence="1">
    <location>
        <begin position="482"/>
        <end position="507"/>
    </location>
</feature>
<dbReference type="InterPro" id="IPR043519">
    <property type="entry name" value="NT_sf"/>
</dbReference>
<feature type="region of interest" description="Disordered" evidence="1">
    <location>
        <begin position="631"/>
        <end position="660"/>
    </location>
</feature>
<feature type="region of interest" description="Disordered" evidence="1">
    <location>
        <begin position="536"/>
        <end position="596"/>
    </location>
</feature>